<protein>
    <submittedName>
        <fullName evidence="5">ABC transporter ATP-binding protein</fullName>
    </submittedName>
</protein>
<dbReference type="RefSeq" id="WP_100255194.1">
    <property type="nucleotide sequence ID" value="NZ_CP015819.1"/>
</dbReference>
<keyword evidence="6" id="KW-1185">Reference proteome</keyword>
<dbReference type="FunFam" id="3.40.50.300:FF:000011">
    <property type="entry name" value="Putative ABC transporter ATP-binding component"/>
    <property type="match status" value="1"/>
</dbReference>
<keyword evidence="1" id="KW-0677">Repeat</keyword>
<dbReference type="InterPro" id="IPR003439">
    <property type="entry name" value="ABC_transporter-like_ATP-bd"/>
</dbReference>
<reference evidence="5 6" key="1">
    <citation type="submission" date="2017-11" db="EMBL/GenBank/DDBJ databases">
        <title>Complete genome sequence of Spiroplasma clarkii CN-5 (DSM 19994).</title>
        <authorList>
            <person name="Tsai Y.-M."/>
            <person name="Chang A."/>
            <person name="Lo W.-S."/>
            <person name="Kuo C.-H."/>
        </authorList>
    </citation>
    <scope>NUCLEOTIDE SEQUENCE [LARGE SCALE GENOMIC DNA]</scope>
    <source>
        <strain evidence="5 6">CN-5</strain>
    </source>
</reference>
<feature type="domain" description="ABC transporter" evidence="4">
    <location>
        <begin position="4"/>
        <end position="256"/>
    </location>
</feature>
<dbReference type="PANTHER" id="PTHR19211">
    <property type="entry name" value="ATP-BINDING TRANSPORT PROTEIN-RELATED"/>
    <property type="match status" value="1"/>
</dbReference>
<evidence type="ECO:0000313" key="5">
    <source>
        <dbReference type="EMBL" id="ATX71669.1"/>
    </source>
</evidence>
<dbReference type="Proteomes" id="UP000231179">
    <property type="component" value="Chromosome"/>
</dbReference>
<organism evidence="5 6">
    <name type="scientific">Spiroplasma clarkii</name>
    <dbReference type="NCBI Taxonomy" id="2139"/>
    <lineage>
        <taxon>Bacteria</taxon>
        <taxon>Bacillati</taxon>
        <taxon>Mycoplasmatota</taxon>
        <taxon>Mollicutes</taxon>
        <taxon>Entomoplasmatales</taxon>
        <taxon>Spiroplasmataceae</taxon>
        <taxon>Spiroplasma</taxon>
    </lineage>
</organism>
<dbReference type="OrthoDB" id="9801441at2"/>
<evidence type="ECO:0000259" key="4">
    <source>
        <dbReference type="PROSITE" id="PS50893"/>
    </source>
</evidence>
<evidence type="ECO:0000256" key="2">
    <source>
        <dbReference type="ARBA" id="ARBA00022741"/>
    </source>
</evidence>
<evidence type="ECO:0000256" key="1">
    <source>
        <dbReference type="ARBA" id="ARBA00022737"/>
    </source>
</evidence>
<dbReference type="PROSITE" id="PS50893">
    <property type="entry name" value="ABC_TRANSPORTER_2"/>
    <property type="match status" value="2"/>
</dbReference>
<feature type="domain" description="ABC transporter" evidence="4">
    <location>
        <begin position="321"/>
        <end position="510"/>
    </location>
</feature>
<keyword evidence="3 5" id="KW-0067">ATP-binding</keyword>
<dbReference type="PANTHER" id="PTHR19211:SF65">
    <property type="entry name" value="ABC TRANSPORTER DOMAIN-CONTAINING PROTEIN"/>
    <property type="match status" value="1"/>
</dbReference>
<dbReference type="AlphaFoldDB" id="A0A1Y0KZB7"/>
<dbReference type="GO" id="GO:0005524">
    <property type="term" value="F:ATP binding"/>
    <property type="evidence" value="ECO:0007669"/>
    <property type="project" value="UniProtKB-KW"/>
</dbReference>
<dbReference type="KEGG" id="scla:SCLARK_0056"/>
<gene>
    <name evidence="5" type="ORF">SCLAR_v1c13710</name>
</gene>
<proteinExistence type="predicted"/>
<dbReference type="InterPro" id="IPR027417">
    <property type="entry name" value="P-loop_NTPase"/>
</dbReference>
<keyword evidence="2" id="KW-0547">Nucleotide-binding</keyword>
<dbReference type="CDD" id="cd03221">
    <property type="entry name" value="ABCF_EF-3"/>
    <property type="match status" value="2"/>
</dbReference>
<dbReference type="SUPFAM" id="SSF52540">
    <property type="entry name" value="P-loop containing nucleoside triphosphate hydrolases"/>
    <property type="match status" value="2"/>
</dbReference>
<dbReference type="EMBL" id="CP024870">
    <property type="protein sequence ID" value="ATX71669.1"/>
    <property type="molecule type" value="Genomic_DNA"/>
</dbReference>
<dbReference type="Gene3D" id="3.40.50.300">
    <property type="entry name" value="P-loop containing nucleotide triphosphate hydrolases"/>
    <property type="match status" value="2"/>
</dbReference>
<name>A0A1Y0KZB7_9MOLU</name>
<dbReference type="InterPro" id="IPR003593">
    <property type="entry name" value="AAA+_ATPase"/>
</dbReference>
<accession>A0A1Y0KZB7</accession>
<evidence type="ECO:0000256" key="3">
    <source>
        <dbReference type="ARBA" id="ARBA00022840"/>
    </source>
</evidence>
<dbReference type="Pfam" id="PF12848">
    <property type="entry name" value="ABC_tran_Xtn"/>
    <property type="match status" value="1"/>
</dbReference>
<dbReference type="Pfam" id="PF00005">
    <property type="entry name" value="ABC_tran"/>
    <property type="match status" value="2"/>
</dbReference>
<dbReference type="GO" id="GO:0016887">
    <property type="term" value="F:ATP hydrolysis activity"/>
    <property type="evidence" value="ECO:0007669"/>
    <property type="project" value="InterPro"/>
</dbReference>
<dbReference type="SMART" id="SM00382">
    <property type="entry name" value="AAA"/>
    <property type="match status" value="2"/>
</dbReference>
<evidence type="ECO:0000313" key="6">
    <source>
        <dbReference type="Proteomes" id="UP000231179"/>
    </source>
</evidence>
<dbReference type="InterPro" id="IPR032781">
    <property type="entry name" value="ABC_tran_Xtn"/>
</dbReference>
<dbReference type="InterPro" id="IPR050611">
    <property type="entry name" value="ABCF"/>
</dbReference>
<sequence>MGLANLQNLTHKNGDKLLYQDTNIKVNKGEHIALIGPNGAGKTTLLNIIAQKILPDHGTLEIHQKTKVGYLDQHQAVDKNQTVDMYLKDAFNELYELEARMNKIYEDMVVEYKEEELVKALKYQDILNHNDFDTIDKKIGNLVDGLGIGIDKLSLTMGVLSGGQRGKVILAKLLLSDDDFLLLDEPTNFLDIQQVEWLAKFLQSYEKAFVMVSHDNEFINKTCNIIYALENKKLTRFVGNYDKYLADSQMLREQYDKSYSAQQKEIKKLETYVAKNKARASTAKSAQSRQKVLDKMDVITERRDLTKPKFNFSYKRPASAVVLEAKELVLGYETPLLHALNFSIREGEKCIITGRNGIGKTTFLKTISTEIKPFSGELFLGNGVEVAYFKQIEDVNGISPVQYLLNNFPTITESEARAKIGQFGVKSGLMMQPMEKLSGGEQTRVRLAALSLVPCSLLVLDEPTNHIDVLAKEALLEAIQAFKGTVLLTTHDINFSTLWADRVIDFETLV</sequence>
<dbReference type="InterPro" id="IPR017871">
    <property type="entry name" value="ABC_transporter-like_CS"/>
</dbReference>
<dbReference type="PROSITE" id="PS00211">
    <property type="entry name" value="ABC_TRANSPORTER_1"/>
    <property type="match status" value="1"/>
</dbReference>